<dbReference type="PROSITE" id="PS00894">
    <property type="entry name" value="HTH_DEOR_1"/>
    <property type="match status" value="1"/>
</dbReference>
<dbReference type="Pfam" id="PF00455">
    <property type="entry name" value="DeoRC"/>
    <property type="match status" value="1"/>
</dbReference>
<feature type="domain" description="HTH deoR-type" evidence="4">
    <location>
        <begin position="6"/>
        <end position="61"/>
    </location>
</feature>
<dbReference type="GO" id="GO:0003700">
    <property type="term" value="F:DNA-binding transcription factor activity"/>
    <property type="evidence" value="ECO:0007669"/>
    <property type="project" value="InterPro"/>
</dbReference>
<evidence type="ECO:0000256" key="1">
    <source>
        <dbReference type="ARBA" id="ARBA00023015"/>
    </source>
</evidence>
<name>G0EKZ6_BRAIP</name>
<dbReference type="PANTHER" id="PTHR30363:SF56">
    <property type="entry name" value="TRANSCRIPTIONAL REGULATOR, DEOR FAMILY"/>
    <property type="match status" value="1"/>
</dbReference>
<dbReference type="eggNOG" id="COG1349">
    <property type="taxonomic scope" value="Bacteria"/>
</dbReference>
<dbReference type="SUPFAM" id="SSF100950">
    <property type="entry name" value="NagB/RpiA/CoA transferase-like"/>
    <property type="match status" value="1"/>
</dbReference>
<dbReference type="PATRIC" id="fig|1045858.4.peg.2039"/>
<dbReference type="KEGG" id="bip:Bint_2036"/>
<dbReference type="InterPro" id="IPR018356">
    <property type="entry name" value="Tscrpt_reg_HTH_DeoR_CS"/>
</dbReference>
<organism evidence="5 6">
    <name type="scientific">Brachyspira intermedia (strain ATCC 51140 / PWS/A)</name>
    <name type="common">Serpulina intermedia</name>
    <dbReference type="NCBI Taxonomy" id="1045858"/>
    <lineage>
        <taxon>Bacteria</taxon>
        <taxon>Pseudomonadati</taxon>
        <taxon>Spirochaetota</taxon>
        <taxon>Spirochaetia</taxon>
        <taxon>Brachyspirales</taxon>
        <taxon>Brachyspiraceae</taxon>
        <taxon>Brachyspira</taxon>
    </lineage>
</organism>
<dbReference type="HOGENOM" id="CLU_060699_1_3_12"/>
<dbReference type="PROSITE" id="PS51000">
    <property type="entry name" value="HTH_DEOR_2"/>
    <property type="match status" value="1"/>
</dbReference>
<dbReference type="InterPro" id="IPR014036">
    <property type="entry name" value="DeoR-like_C"/>
</dbReference>
<dbReference type="InterPro" id="IPR001034">
    <property type="entry name" value="DeoR_HTH"/>
</dbReference>
<dbReference type="Proteomes" id="UP000008522">
    <property type="component" value="Chromosome"/>
</dbReference>
<evidence type="ECO:0000259" key="4">
    <source>
        <dbReference type="PROSITE" id="PS51000"/>
    </source>
</evidence>
<dbReference type="SUPFAM" id="SSF46785">
    <property type="entry name" value="Winged helix' DNA-binding domain"/>
    <property type="match status" value="1"/>
</dbReference>
<dbReference type="Gene3D" id="3.40.50.1360">
    <property type="match status" value="1"/>
</dbReference>
<dbReference type="AlphaFoldDB" id="G0EKZ6"/>
<dbReference type="SMART" id="SM01134">
    <property type="entry name" value="DeoRC"/>
    <property type="match status" value="1"/>
</dbReference>
<keyword evidence="6" id="KW-1185">Reference proteome</keyword>
<dbReference type="InterPro" id="IPR037171">
    <property type="entry name" value="NagB/RpiA_transferase-like"/>
</dbReference>
<dbReference type="InterPro" id="IPR036388">
    <property type="entry name" value="WH-like_DNA-bd_sf"/>
</dbReference>
<dbReference type="PRINTS" id="PR00037">
    <property type="entry name" value="HTHLACR"/>
</dbReference>
<keyword evidence="3" id="KW-0804">Transcription</keyword>
<dbReference type="EMBL" id="CP002874">
    <property type="protein sequence ID" value="AEM22652.1"/>
    <property type="molecule type" value="Genomic_DNA"/>
</dbReference>
<evidence type="ECO:0000313" key="6">
    <source>
        <dbReference type="Proteomes" id="UP000008522"/>
    </source>
</evidence>
<dbReference type="InterPro" id="IPR036390">
    <property type="entry name" value="WH_DNA-bd_sf"/>
</dbReference>
<dbReference type="Pfam" id="PF08220">
    <property type="entry name" value="HTH_DeoR"/>
    <property type="match status" value="1"/>
</dbReference>
<gene>
    <name evidence="5" type="ordered locus">Bint_2036</name>
</gene>
<evidence type="ECO:0000256" key="3">
    <source>
        <dbReference type="ARBA" id="ARBA00023163"/>
    </source>
</evidence>
<accession>G0EKZ6</accession>
<dbReference type="InterPro" id="IPR050313">
    <property type="entry name" value="Carb_Metab_HTH_regulators"/>
</dbReference>
<evidence type="ECO:0000256" key="2">
    <source>
        <dbReference type="ARBA" id="ARBA00023125"/>
    </source>
</evidence>
<sequence>MIKVLKVSRYELIFEVIKEKKNIKIEELIERLNVSEATIRRDLTFLEKAGKIRRVHGGAILVDTQEESLIYKKEIYSEEKEKIGKFAASLVESGNTIYLDAGTSVFAMIKYLAGIENIKVVTNGLSHIEELYNKKIETYLIGGKMKMLTGALVGASAVLSIKNFNFDLAFMGANGIDIDGYSTPDSEEALIKSEAASKANKTYFLCDESKLKKKSLINFYHLEDSYLITNAKEIDDNIKNKLKDLYIVNS</sequence>
<proteinExistence type="predicted"/>
<dbReference type="GO" id="GO:0003677">
    <property type="term" value="F:DNA binding"/>
    <property type="evidence" value="ECO:0007669"/>
    <property type="project" value="UniProtKB-KW"/>
</dbReference>
<reference evidence="5 6" key="1">
    <citation type="journal article" date="2011" name="BMC Genomics">
        <title>Complete genome sequence of Brachyspira intermedia reveals unique genomic features in Brachyspira species and phage-mediated horizontal gene transfer.</title>
        <authorList>
            <person name="Hafstrom T."/>
            <person name="Jansson D.S."/>
            <person name="Segerman B."/>
        </authorList>
    </citation>
    <scope>NUCLEOTIDE SEQUENCE [LARGE SCALE GENOMIC DNA]</scope>
    <source>
        <strain evidence="6">ATCC 51140 / PWS/A</strain>
    </source>
</reference>
<dbReference type="PANTHER" id="PTHR30363">
    <property type="entry name" value="HTH-TYPE TRANSCRIPTIONAL REGULATOR SRLR-RELATED"/>
    <property type="match status" value="1"/>
</dbReference>
<protein>
    <submittedName>
        <fullName evidence="5">Transcription-repair coupling factor</fullName>
    </submittedName>
</protein>
<keyword evidence="2" id="KW-0238">DNA-binding</keyword>
<dbReference type="Gene3D" id="1.10.10.10">
    <property type="entry name" value="Winged helix-like DNA-binding domain superfamily/Winged helix DNA-binding domain"/>
    <property type="match status" value="1"/>
</dbReference>
<keyword evidence="1" id="KW-0805">Transcription regulation</keyword>
<evidence type="ECO:0000313" key="5">
    <source>
        <dbReference type="EMBL" id="AEM22652.1"/>
    </source>
</evidence>
<dbReference type="SMART" id="SM00420">
    <property type="entry name" value="HTH_DEOR"/>
    <property type="match status" value="1"/>
</dbReference>